<dbReference type="GO" id="GO:0008831">
    <property type="term" value="F:dTDP-4-dehydrorhamnose reductase activity"/>
    <property type="evidence" value="ECO:0007669"/>
    <property type="project" value="UniProtKB-EC"/>
</dbReference>
<dbReference type="AlphaFoldDB" id="A0A0F2T6J7"/>
<dbReference type="RefSeq" id="WP_045705175.1">
    <property type="nucleotide sequence ID" value="NZ_JZKH01000151.1"/>
</dbReference>
<dbReference type="SUPFAM" id="SSF51735">
    <property type="entry name" value="NAD(P)-binding Rossmann-fold domains"/>
    <property type="match status" value="1"/>
</dbReference>
<dbReference type="GO" id="GO:0019305">
    <property type="term" value="P:dTDP-rhamnose biosynthetic process"/>
    <property type="evidence" value="ECO:0007669"/>
    <property type="project" value="UniProtKB-UniPathway"/>
</dbReference>
<dbReference type="InterPro" id="IPR036291">
    <property type="entry name" value="NAD(P)-bd_dom_sf"/>
</dbReference>
<keyword evidence="2" id="KW-0521">NADP</keyword>
<protein>
    <recommendedName>
        <fullName evidence="2">dTDP-4-dehydrorhamnose reductase</fullName>
        <ecNumber evidence="2">1.1.1.133</ecNumber>
    </recommendedName>
</protein>
<comment type="similarity">
    <text evidence="1 2">Belongs to the dTDP-4-dehydrorhamnose reductase family.</text>
</comment>
<keyword evidence="5" id="KW-1185">Reference proteome</keyword>
<dbReference type="Proteomes" id="UP000033699">
    <property type="component" value="Unassembled WGS sequence"/>
</dbReference>
<sequence>MRILVLGASGLLGGAVHRATAPGVQVVGLTRAGCDVTSAHQVARAIERHGADVVVNAAALADNATCNADPARAMAVNVGAARTVARAAQRQGTTLVHVSGNIVFTATEAPVGRREFEPADNHHGGILAQAKAEAEQAVLDDCTRVLLIRTACLFGTRPGGAWGGLPGRVRRAVTAGETLRMVNNSFTSAAYAPDVADALLTLLRHGQRGIFHLVNEGSTTPYTLTHRLRELTGAHPAQIEETFAEHTEYRLLADDKTTAAGAPMRGLEDALRAWLREDQHARP</sequence>
<evidence type="ECO:0000256" key="1">
    <source>
        <dbReference type="ARBA" id="ARBA00010944"/>
    </source>
</evidence>
<dbReference type="UniPathway" id="UPA00124"/>
<dbReference type="Gene3D" id="3.40.50.720">
    <property type="entry name" value="NAD(P)-binding Rossmann-like Domain"/>
    <property type="match status" value="1"/>
</dbReference>
<evidence type="ECO:0000259" key="3">
    <source>
        <dbReference type="Pfam" id="PF04321"/>
    </source>
</evidence>
<dbReference type="Gene3D" id="3.90.25.10">
    <property type="entry name" value="UDP-galactose 4-epimerase, domain 1"/>
    <property type="match status" value="1"/>
</dbReference>
<reference evidence="4 5" key="1">
    <citation type="submission" date="2015-02" db="EMBL/GenBank/DDBJ databases">
        <authorList>
            <person name="Ju K.-S."/>
            <person name="Doroghazi J.R."/>
            <person name="Metcalf W."/>
        </authorList>
    </citation>
    <scope>NUCLEOTIDE SEQUENCE [LARGE SCALE GENOMIC DNA]</scope>
    <source>
        <strain evidence="4 5">ATCC 31215</strain>
    </source>
</reference>
<comment type="function">
    <text evidence="2">Catalyzes the reduction of dTDP-6-deoxy-L-lyxo-4-hexulose to yield dTDP-L-rhamnose.</text>
</comment>
<evidence type="ECO:0000313" key="5">
    <source>
        <dbReference type="Proteomes" id="UP000033699"/>
    </source>
</evidence>
<dbReference type="InterPro" id="IPR029903">
    <property type="entry name" value="RmlD-like-bd"/>
</dbReference>
<evidence type="ECO:0000256" key="2">
    <source>
        <dbReference type="RuleBase" id="RU364082"/>
    </source>
</evidence>
<dbReference type="PANTHER" id="PTHR10491">
    <property type="entry name" value="DTDP-4-DEHYDRORHAMNOSE REDUCTASE"/>
    <property type="match status" value="1"/>
</dbReference>
<feature type="domain" description="RmlD-like substrate binding" evidence="3">
    <location>
        <begin position="1"/>
        <end position="241"/>
    </location>
</feature>
<keyword evidence="2" id="KW-0560">Oxidoreductase</keyword>
<proteinExistence type="inferred from homology"/>
<organism evidence="4 5">
    <name type="scientific">Streptomyces rubellomurinus (strain ATCC 31215)</name>
    <dbReference type="NCBI Taxonomy" id="359131"/>
    <lineage>
        <taxon>Bacteria</taxon>
        <taxon>Bacillati</taxon>
        <taxon>Actinomycetota</taxon>
        <taxon>Actinomycetes</taxon>
        <taxon>Kitasatosporales</taxon>
        <taxon>Streptomycetaceae</taxon>
        <taxon>Streptomyces</taxon>
    </lineage>
</organism>
<dbReference type="OrthoDB" id="9803892at2"/>
<accession>A0A0F2T6J7</accession>
<dbReference type="EC" id="1.1.1.133" evidence="2"/>
<evidence type="ECO:0000313" key="4">
    <source>
        <dbReference type="EMBL" id="KJS58021.1"/>
    </source>
</evidence>
<dbReference type="PATRIC" id="fig|359131.3.peg.1913"/>
<dbReference type="EMBL" id="JZKH01000151">
    <property type="protein sequence ID" value="KJS58021.1"/>
    <property type="molecule type" value="Genomic_DNA"/>
</dbReference>
<dbReference type="PANTHER" id="PTHR10491:SF4">
    <property type="entry name" value="METHIONINE ADENOSYLTRANSFERASE 2 SUBUNIT BETA"/>
    <property type="match status" value="1"/>
</dbReference>
<name>A0A0F2T6J7_STRR3</name>
<gene>
    <name evidence="4" type="ORF">VM95_35995</name>
</gene>
<dbReference type="InterPro" id="IPR005913">
    <property type="entry name" value="dTDP_dehydrorham_reduct"/>
</dbReference>
<dbReference type="Pfam" id="PF04321">
    <property type="entry name" value="RmlD_sub_bind"/>
    <property type="match status" value="1"/>
</dbReference>
<comment type="pathway">
    <text evidence="2">Carbohydrate biosynthesis; dTDP-L-rhamnose biosynthesis.</text>
</comment>
<comment type="caution">
    <text evidence="4">The sequence shown here is derived from an EMBL/GenBank/DDBJ whole genome shotgun (WGS) entry which is preliminary data.</text>
</comment>